<dbReference type="InterPro" id="IPR019927">
    <property type="entry name" value="Ribosomal_uL3_bac/org-type"/>
</dbReference>
<feature type="region of interest" description="Disordered" evidence="11">
    <location>
        <begin position="136"/>
        <end position="169"/>
    </location>
</feature>
<evidence type="ECO:0000313" key="12">
    <source>
        <dbReference type="EMBL" id="AYO28288.1"/>
    </source>
</evidence>
<dbReference type="FunFam" id="2.40.30.10:FF:000065">
    <property type="entry name" value="50S ribosomal protein L3, chloroplastic"/>
    <property type="match status" value="1"/>
</dbReference>
<evidence type="ECO:0000256" key="4">
    <source>
        <dbReference type="ARBA" id="ARBA00011838"/>
    </source>
</evidence>
<evidence type="ECO:0000256" key="8">
    <source>
        <dbReference type="ARBA" id="ARBA00023274"/>
    </source>
</evidence>
<evidence type="ECO:0000256" key="6">
    <source>
        <dbReference type="ARBA" id="ARBA00022884"/>
    </source>
</evidence>
<sequence>MSIGILGNKIGMTQVFTSKGERIPVTIIKGGPCIVTQIKSTENCGYNAVQIGYLEVSKDSKKLTKPQLGHFSKKNLPAFRYLKEYRTIPSDNFILGEEFNVGLFKIGEHVSVTGFSIGKGFTGNIKRHNFERGAMTHGSKHHRAQGSLGSGTTPGRVFPGKRMSGHSGMEKNTVTGLEIIDIDVNENLLVLKGCIPGKSGNLVSILSRKKGNK</sequence>
<evidence type="ECO:0000256" key="9">
    <source>
        <dbReference type="ARBA" id="ARBA00035213"/>
    </source>
</evidence>
<dbReference type="GO" id="GO:0003735">
    <property type="term" value="F:structural constituent of ribosome"/>
    <property type="evidence" value="ECO:0007669"/>
    <property type="project" value="InterPro"/>
</dbReference>
<keyword evidence="7 12" id="KW-0689">Ribosomal protein</keyword>
<name>A0A3G2QYS6_9STRA</name>
<dbReference type="GO" id="GO:0022625">
    <property type="term" value="C:cytosolic large ribosomal subunit"/>
    <property type="evidence" value="ECO:0007669"/>
    <property type="project" value="TreeGrafter"/>
</dbReference>
<dbReference type="GO" id="GO:0009507">
    <property type="term" value="C:chloroplast"/>
    <property type="evidence" value="ECO:0007669"/>
    <property type="project" value="UniProtKB-SubCell"/>
</dbReference>
<comment type="similarity">
    <text evidence="3">Belongs to the universal ribosomal protein uL3 family.</text>
</comment>
<keyword evidence="6" id="KW-0694">RNA-binding</keyword>
<evidence type="ECO:0000256" key="1">
    <source>
        <dbReference type="ARBA" id="ARBA00002570"/>
    </source>
</evidence>
<evidence type="ECO:0000256" key="11">
    <source>
        <dbReference type="SAM" id="MobiDB-lite"/>
    </source>
</evidence>
<dbReference type="Pfam" id="PF00297">
    <property type="entry name" value="Ribosomal_L3"/>
    <property type="match status" value="1"/>
</dbReference>
<dbReference type="SUPFAM" id="SSF50447">
    <property type="entry name" value="Translation proteins"/>
    <property type="match status" value="1"/>
</dbReference>
<dbReference type="HAMAP" id="MF_01325_B">
    <property type="entry name" value="Ribosomal_uL3_B"/>
    <property type="match status" value="1"/>
</dbReference>
<dbReference type="GO" id="GO:0019843">
    <property type="term" value="F:rRNA binding"/>
    <property type="evidence" value="ECO:0007669"/>
    <property type="project" value="UniProtKB-KW"/>
</dbReference>
<keyword evidence="5" id="KW-0699">rRNA-binding</keyword>
<keyword evidence="8" id="KW-0687">Ribonucleoprotein</keyword>
<dbReference type="PANTHER" id="PTHR11229:SF16">
    <property type="entry name" value="LARGE RIBOSOMAL SUBUNIT PROTEIN UL3C"/>
    <property type="match status" value="1"/>
</dbReference>
<dbReference type="InterPro" id="IPR009000">
    <property type="entry name" value="Transl_B-barrel_sf"/>
</dbReference>
<evidence type="ECO:0000256" key="3">
    <source>
        <dbReference type="ARBA" id="ARBA00006540"/>
    </source>
</evidence>
<protein>
    <recommendedName>
        <fullName evidence="9">Large ribosomal subunit protein uL3c</fullName>
    </recommendedName>
    <alternativeName>
        <fullName evidence="10">50S ribosomal protein L3, chloroplastic</fullName>
    </alternativeName>
</protein>
<comment type="subcellular location">
    <subcellularLocation>
        <location evidence="2">Plastid</location>
        <location evidence="2">Chloroplast</location>
    </subcellularLocation>
</comment>
<dbReference type="PANTHER" id="PTHR11229">
    <property type="entry name" value="50S RIBOSOMAL PROTEIN L3"/>
    <property type="match status" value="1"/>
</dbReference>
<gene>
    <name evidence="12" type="primary">rpl3</name>
</gene>
<dbReference type="AlphaFoldDB" id="A0A3G2QYS6"/>
<dbReference type="NCBIfam" id="TIGR03625">
    <property type="entry name" value="L3_bact"/>
    <property type="match status" value="1"/>
</dbReference>
<proteinExistence type="inferred from homology"/>
<evidence type="ECO:0000256" key="10">
    <source>
        <dbReference type="ARBA" id="ARBA00035503"/>
    </source>
</evidence>
<geneLocation type="plastid" evidence="12"/>
<comment type="subunit">
    <text evidence="4">Part of the 50S ribosomal subunit.</text>
</comment>
<keyword evidence="12" id="KW-0934">Plastid</keyword>
<dbReference type="Gene3D" id="3.30.160.810">
    <property type="match status" value="1"/>
</dbReference>
<dbReference type="GO" id="GO:0006412">
    <property type="term" value="P:translation"/>
    <property type="evidence" value="ECO:0007669"/>
    <property type="project" value="InterPro"/>
</dbReference>
<dbReference type="Gene3D" id="2.40.30.10">
    <property type="entry name" value="Translation factors"/>
    <property type="match status" value="1"/>
</dbReference>
<dbReference type="InterPro" id="IPR000597">
    <property type="entry name" value="Ribosomal_uL3"/>
</dbReference>
<dbReference type="FunFam" id="3.30.160.810:FF:000001">
    <property type="entry name" value="50S ribosomal protein L3"/>
    <property type="match status" value="1"/>
</dbReference>
<accession>A0A3G2QYS6</accession>
<comment type="function">
    <text evidence="1">One of the primary rRNA binding proteins, it binds directly near the 3'-end of the 23S rRNA, where it nucleates assembly of the 50S subunit.</text>
</comment>
<reference evidence="12" key="1">
    <citation type="submission" date="2018-08" db="EMBL/GenBank/DDBJ databases">
        <title>Comparative Plastid Genomics of Synurophyceae: Evolutionary Evidence of Lateral Gene Transfer and Inverted Repeat Dynamics.</title>
        <authorList>
            <person name="Kim J.I."/>
            <person name="Shin H."/>
            <person name="Skaloud P."/>
            <person name="Jung J."/>
            <person name="Yoon H.S."/>
            <person name="Archibald J.M."/>
            <person name="Shin W."/>
        </authorList>
    </citation>
    <scope>NUCLEOTIDE SEQUENCE</scope>
    <source>
        <strain evidence="12">FBCC200022</strain>
    </source>
</reference>
<organism evidence="12">
    <name type="scientific">Synura sphagnicola</name>
    <dbReference type="NCBI Taxonomy" id="52556"/>
    <lineage>
        <taxon>Eukaryota</taxon>
        <taxon>Sar</taxon>
        <taxon>Stramenopiles</taxon>
        <taxon>Ochrophyta</taxon>
        <taxon>Synurophyceae</taxon>
        <taxon>Synurales</taxon>
        <taxon>Mallomonadaceae</taxon>
        <taxon>Synura</taxon>
    </lineage>
</organism>
<dbReference type="EMBL" id="MH795129">
    <property type="protein sequence ID" value="AYO28288.1"/>
    <property type="molecule type" value="Genomic_DNA"/>
</dbReference>
<evidence type="ECO:0000256" key="2">
    <source>
        <dbReference type="ARBA" id="ARBA00004229"/>
    </source>
</evidence>
<evidence type="ECO:0000256" key="7">
    <source>
        <dbReference type="ARBA" id="ARBA00022980"/>
    </source>
</evidence>
<evidence type="ECO:0000256" key="5">
    <source>
        <dbReference type="ARBA" id="ARBA00022730"/>
    </source>
</evidence>